<reference evidence="1 2" key="1">
    <citation type="journal article" date="2017" name="Front. Microbiol.">
        <title>New Insights into the Diversity of the Genus Faecalibacterium.</title>
        <authorList>
            <person name="Benevides L."/>
            <person name="Burman S."/>
            <person name="Martin R."/>
            <person name="Robert V."/>
            <person name="Thomas M."/>
            <person name="Miquel S."/>
            <person name="Chain F."/>
            <person name="Sokol H."/>
            <person name="Bermudez-Humaran L.G."/>
            <person name="Morrison M."/>
            <person name="Langella P."/>
            <person name="Azevedo V.A."/>
            <person name="Chatel J.M."/>
            <person name="Soares S."/>
        </authorList>
    </citation>
    <scope>NUCLEOTIDE SEQUENCE [LARGE SCALE GENOMIC DNA]</scope>
    <source>
        <strain evidence="2">CNCM I-4541</strain>
    </source>
</reference>
<comment type="caution">
    <text evidence="1">The sequence shown here is derived from an EMBL/GenBank/DDBJ whole genome shotgun (WGS) entry which is preliminary data.</text>
</comment>
<accession>A0ACC9CZ32</accession>
<dbReference type="EMBL" id="NMTR01000017">
    <property type="protein sequence ID" value="PDX61188.1"/>
    <property type="molecule type" value="Genomic_DNA"/>
</dbReference>
<organism evidence="1 2">
    <name type="scientific">Faecalibacterium langellae</name>
    <dbReference type="NCBI Taxonomy" id="3435293"/>
    <lineage>
        <taxon>Bacteria</taxon>
        <taxon>Bacillati</taxon>
        <taxon>Bacillota</taxon>
        <taxon>Clostridia</taxon>
        <taxon>Eubacteriales</taxon>
        <taxon>Oscillospiraceae</taxon>
        <taxon>Faecalibacterium</taxon>
    </lineage>
</organism>
<evidence type="ECO:0000313" key="1">
    <source>
        <dbReference type="EMBL" id="PDX61188.1"/>
    </source>
</evidence>
<sequence length="62" mass="7387">MMQLLRKQNRMHKMPLTIIRILKMITIRKNRLFCRNSKPMLQPAGIMGMQYINAPEYGKIIL</sequence>
<gene>
    <name evidence="1" type="ORF">CGS49_07150</name>
</gene>
<proteinExistence type="predicted"/>
<protein>
    <submittedName>
        <fullName evidence="1">Uncharacterized protein</fullName>
    </submittedName>
</protein>
<evidence type="ECO:0000313" key="2">
    <source>
        <dbReference type="Proteomes" id="UP000220959"/>
    </source>
</evidence>
<name>A0ACC9CZ32_9FIRM</name>
<keyword evidence="2" id="KW-1185">Reference proteome</keyword>
<dbReference type="Proteomes" id="UP000220959">
    <property type="component" value="Unassembled WGS sequence"/>
</dbReference>